<accession>A0A8C3USL1</accession>
<evidence type="ECO:0000256" key="1">
    <source>
        <dbReference type="ARBA" id="ARBA00008948"/>
    </source>
</evidence>
<reference evidence="3" key="1">
    <citation type="submission" date="2020-10" db="EMBL/GenBank/DDBJ databases">
        <title>Catharus ustulatus (Swainson's thrush) genome, bCatUst1, primary haplotype v2.</title>
        <authorList>
            <person name="Delmore K."/>
            <person name="Vafadar M."/>
            <person name="Formenti G."/>
            <person name="Chow W."/>
            <person name="Pelan S."/>
            <person name="Howe K."/>
            <person name="Rhie A."/>
            <person name="Mountcastle J."/>
            <person name="Haase B."/>
            <person name="Fedrigo O."/>
            <person name="Jarvis E.D."/>
        </authorList>
    </citation>
    <scope>NUCLEOTIDE SEQUENCE [LARGE SCALE GENOMIC DNA]</scope>
</reference>
<comment type="similarity">
    <text evidence="1">Belongs to the FAM32 family.</text>
</comment>
<name>A0A8C3USL1_CATUS</name>
<dbReference type="GO" id="GO:0005730">
    <property type="term" value="C:nucleolus"/>
    <property type="evidence" value="ECO:0007669"/>
    <property type="project" value="TreeGrafter"/>
</dbReference>
<dbReference type="RefSeq" id="XP_032938152.1">
    <property type="nucleotide sequence ID" value="XM_033082261.1"/>
</dbReference>
<protein>
    <recommendedName>
        <fullName evidence="5">Protein FAM32A</fullName>
    </recommendedName>
</protein>
<evidence type="ECO:0008006" key="5">
    <source>
        <dbReference type="Google" id="ProtNLM"/>
    </source>
</evidence>
<gene>
    <name evidence="3" type="primary">LOC117008423</name>
</gene>
<feature type="region of interest" description="Disordered" evidence="2">
    <location>
        <begin position="1"/>
        <end position="26"/>
    </location>
</feature>
<dbReference type="Ensembl" id="ENSCUST00005018542.1">
    <property type="protein sequence ID" value="ENSCUSP00005017868.1"/>
    <property type="gene ID" value="ENSCUSG00005011453.1"/>
</dbReference>
<reference evidence="3" key="3">
    <citation type="submission" date="2025-09" db="UniProtKB">
        <authorList>
            <consortium name="Ensembl"/>
        </authorList>
    </citation>
    <scope>IDENTIFICATION</scope>
</reference>
<dbReference type="AlphaFoldDB" id="A0A8C3USL1"/>
<organism evidence="3 4">
    <name type="scientific">Catharus ustulatus</name>
    <name type="common">Russet-backed thrush</name>
    <name type="synonym">Hylocichla ustulatus</name>
    <dbReference type="NCBI Taxonomy" id="91951"/>
    <lineage>
        <taxon>Eukaryota</taxon>
        <taxon>Metazoa</taxon>
        <taxon>Chordata</taxon>
        <taxon>Craniata</taxon>
        <taxon>Vertebrata</taxon>
        <taxon>Euteleostomi</taxon>
        <taxon>Archelosauria</taxon>
        <taxon>Archosauria</taxon>
        <taxon>Dinosauria</taxon>
        <taxon>Saurischia</taxon>
        <taxon>Theropoda</taxon>
        <taxon>Coelurosauria</taxon>
        <taxon>Aves</taxon>
        <taxon>Neognathae</taxon>
        <taxon>Neoaves</taxon>
        <taxon>Telluraves</taxon>
        <taxon>Australaves</taxon>
        <taxon>Passeriformes</taxon>
        <taxon>Turdidae</taxon>
        <taxon>Catharus</taxon>
    </lineage>
</organism>
<dbReference type="PANTHER" id="PTHR13282">
    <property type="entry name" value="PROTEIN FAM32A"/>
    <property type="match status" value="1"/>
</dbReference>
<keyword evidence="4" id="KW-1185">Reference proteome</keyword>
<reference evidence="3" key="2">
    <citation type="submission" date="2025-08" db="UniProtKB">
        <authorList>
            <consortium name="Ensembl"/>
        </authorList>
    </citation>
    <scope>IDENTIFICATION</scope>
</reference>
<dbReference type="Proteomes" id="UP000694563">
    <property type="component" value="Chromosome 29"/>
</dbReference>
<dbReference type="InterPro" id="IPR013865">
    <property type="entry name" value="FAM32A"/>
</dbReference>
<evidence type="ECO:0000313" key="4">
    <source>
        <dbReference type="Proteomes" id="UP000694563"/>
    </source>
</evidence>
<proteinExistence type="inferred from homology"/>
<evidence type="ECO:0000256" key="2">
    <source>
        <dbReference type="SAM" id="MobiDB-lite"/>
    </source>
</evidence>
<dbReference type="OrthoDB" id="205403at2759"/>
<evidence type="ECO:0000313" key="3">
    <source>
        <dbReference type="Ensembl" id="ENSCUSP00005017868.1"/>
    </source>
</evidence>
<dbReference type="GeneID" id="117008423"/>
<sequence>MERGPLRLKGSGNALGAGKGKKKAAKDKARILELIVSSKKQEEEEKCGLDKRTPAQVALEKMQEKRQVERVLKKALKTYKQRVEEFNRHLDALPEYHDIPKVSWTK</sequence>
<dbReference type="PANTHER" id="PTHR13282:SF6">
    <property type="entry name" value="PROTEIN FAM32A"/>
    <property type="match status" value="1"/>
</dbReference>